<name>A0A2A9EE88_9MICO</name>
<dbReference type="Proteomes" id="UP000221394">
    <property type="component" value="Unassembled WGS sequence"/>
</dbReference>
<dbReference type="OrthoDB" id="3723992at2"/>
<dbReference type="AlphaFoldDB" id="A0A2A9EE88"/>
<dbReference type="InterPro" id="IPR003439">
    <property type="entry name" value="ABC_transporter-like_ATP-bd"/>
</dbReference>
<evidence type="ECO:0000256" key="2">
    <source>
        <dbReference type="ARBA" id="ARBA00022840"/>
    </source>
</evidence>
<dbReference type="PROSITE" id="PS00211">
    <property type="entry name" value="ABC_TRANSPORTER_1"/>
    <property type="match status" value="1"/>
</dbReference>
<dbReference type="InterPro" id="IPR003593">
    <property type="entry name" value="AAA+_ATPase"/>
</dbReference>
<comment type="caution">
    <text evidence="4">The sequence shown here is derived from an EMBL/GenBank/DDBJ whole genome shotgun (WGS) entry which is preliminary data.</text>
</comment>
<dbReference type="InterPro" id="IPR017871">
    <property type="entry name" value="ABC_transporter-like_CS"/>
</dbReference>
<proteinExistence type="predicted"/>
<organism evidence="4 5">
    <name type="scientific">Flavimobilis soli</name>
    <dbReference type="NCBI Taxonomy" id="442709"/>
    <lineage>
        <taxon>Bacteria</taxon>
        <taxon>Bacillati</taxon>
        <taxon>Actinomycetota</taxon>
        <taxon>Actinomycetes</taxon>
        <taxon>Micrococcales</taxon>
        <taxon>Jonesiaceae</taxon>
        <taxon>Flavimobilis</taxon>
    </lineage>
</organism>
<dbReference type="SUPFAM" id="SSF52540">
    <property type="entry name" value="P-loop containing nucleoside triphosphate hydrolases"/>
    <property type="match status" value="1"/>
</dbReference>
<dbReference type="SMART" id="SM00382">
    <property type="entry name" value="AAA"/>
    <property type="match status" value="1"/>
</dbReference>
<evidence type="ECO:0000259" key="3">
    <source>
        <dbReference type="PROSITE" id="PS50893"/>
    </source>
</evidence>
<keyword evidence="2" id="KW-0067">ATP-binding</keyword>
<evidence type="ECO:0000313" key="5">
    <source>
        <dbReference type="Proteomes" id="UP000221394"/>
    </source>
</evidence>
<gene>
    <name evidence="4" type="ORF">ATL41_1324</name>
</gene>
<dbReference type="Pfam" id="PF00005">
    <property type="entry name" value="ABC_tran"/>
    <property type="match status" value="1"/>
</dbReference>
<dbReference type="RefSeq" id="WP_098457756.1">
    <property type="nucleotide sequence ID" value="NZ_PDJH01000001.1"/>
</dbReference>
<dbReference type="GO" id="GO:0016887">
    <property type="term" value="F:ATP hydrolysis activity"/>
    <property type="evidence" value="ECO:0007669"/>
    <property type="project" value="InterPro"/>
</dbReference>
<dbReference type="PROSITE" id="PS50893">
    <property type="entry name" value="ABC_TRANSPORTER_2"/>
    <property type="match status" value="1"/>
</dbReference>
<evidence type="ECO:0000313" key="4">
    <source>
        <dbReference type="EMBL" id="PFG36595.1"/>
    </source>
</evidence>
<dbReference type="GO" id="GO:0005886">
    <property type="term" value="C:plasma membrane"/>
    <property type="evidence" value="ECO:0007669"/>
    <property type="project" value="TreeGrafter"/>
</dbReference>
<dbReference type="PANTHER" id="PTHR24220">
    <property type="entry name" value="IMPORT ATP-BINDING PROTEIN"/>
    <property type="match status" value="1"/>
</dbReference>
<sequence>MAGPKSVKSLHAQDLWAGYPGVEPLRGVTLDVVPGEAPIGVVGESGVGKSTLLRALAGKIKPLSGSVTWGKRPVHRIGPRDKREFRAAVSHVGQQELVNNVDQRKTVDAVVRAGLAEARKAGRTVSLTVGDLLESLALPASFGTRQMYTISGGERQRVALARAIASRPDILLLDEPLTALDPATRLEVATAIKDVLETLGTGMLLVTHDLELMARMTQTVHFLADGVFVAEGPLDRVLAESEHPSVRGLAEAAPLAVQRMR</sequence>
<feature type="domain" description="ABC transporter" evidence="3">
    <location>
        <begin position="10"/>
        <end position="250"/>
    </location>
</feature>
<reference evidence="4 5" key="1">
    <citation type="submission" date="2017-10" db="EMBL/GenBank/DDBJ databases">
        <title>Sequencing the genomes of 1000 actinobacteria strains.</title>
        <authorList>
            <person name="Klenk H.-P."/>
        </authorList>
    </citation>
    <scope>NUCLEOTIDE SEQUENCE [LARGE SCALE GENOMIC DNA]</scope>
    <source>
        <strain evidence="4 5">DSM 21574</strain>
    </source>
</reference>
<keyword evidence="1" id="KW-0547">Nucleotide-binding</keyword>
<dbReference type="GO" id="GO:0022857">
    <property type="term" value="F:transmembrane transporter activity"/>
    <property type="evidence" value="ECO:0007669"/>
    <property type="project" value="TreeGrafter"/>
</dbReference>
<dbReference type="InterPro" id="IPR027417">
    <property type="entry name" value="P-loop_NTPase"/>
</dbReference>
<keyword evidence="5" id="KW-1185">Reference proteome</keyword>
<dbReference type="EMBL" id="PDJH01000001">
    <property type="protein sequence ID" value="PFG36595.1"/>
    <property type="molecule type" value="Genomic_DNA"/>
</dbReference>
<protein>
    <submittedName>
        <fullName evidence="4">ABC transporter family protein</fullName>
    </submittedName>
</protein>
<accession>A0A2A9EE88</accession>
<dbReference type="InterPro" id="IPR015854">
    <property type="entry name" value="ABC_transpr_LolD-like"/>
</dbReference>
<dbReference type="GO" id="GO:0005524">
    <property type="term" value="F:ATP binding"/>
    <property type="evidence" value="ECO:0007669"/>
    <property type="project" value="UniProtKB-KW"/>
</dbReference>
<evidence type="ECO:0000256" key="1">
    <source>
        <dbReference type="ARBA" id="ARBA00022741"/>
    </source>
</evidence>
<dbReference type="Gene3D" id="3.40.50.300">
    <property type="entry name" value="P-loop containing nucleotide triphosphate hydrolases"/>
    <property type="match status" value="1"/>
</dbReference>